<dbReference type="HOGENOM" id="CLU_3399643_0_0_1"/>
<reference evidence="2" key="1">
    <citation type="journal article" date="2011" name="PLoS Genet.">
        <title>Genomic analysis of the necrotrophic fungal pathogens Sclerotinia sclerotiorum and Botrytis cinerea.</title>
        <authorList>
            <person name="Amselem J."/>
            <person name="Cuomo C.A."/>
            <person name="van Kan J.A."/>
            <person name="Viaud M."/>
            <person name="Benito E.P."/>
            <person name="Couloux A."/>
            <person name="Coutinho P.M."/>
            <person name="de Vries R.P."/>
            <person name="Dyer P.S."/>
            <person name="Fillinger S."/>
            <person name="Fournier E."/>
            <person name="Gout L."/>
            <person name="Hahn M."/>
            <person name="Kohn L."/>
            <person name="Lapalu N."/>
            <person name="Plummer K.M."/>
            <person name="Pradier J.M."/>
            <person name="Quevillon E."/>
            <person name="Sharon A."/>
            <person name="Simon A."/>
            <person name="ten Have A."/>
            <person name="Tudzynski B."/>
            <person name="Tudzynski P."/>
            <person name="Wincker P."/>
            <person name="Andrew M."/>
            <person name="Anthouard V."/>
            <person name="Beever R.E."/>
            <person name="Beffa R."/>
            <person name="Benoit I."/>
            <person name="Bouzid O."/>
            <person name="Brault B."/>
            <person name="Chen Z."/>
            <person name="Choquer M."/>
            <person name="Collemare J."/>
            <person name="Cotton P."/>
            <person name="Danchin E.G."/>
            <person name="Da Silva C."/>
            <person name="Gautier A."/>
            <person name="Giraud C."/>
            <person name="Giraud T."/>
            <person name="Gonzalez C."/>
            <person name="Grossetete S."/>
            <person name="Guldener U."/>
            <person name="Henrissat B."/>
            <person name="Howlett B.J."/>
            <person name="Kodira C."/>
            <person name="Kretschmer M."/>
            <person name="Lappartient A."/>
            <person name="Leroch M."/>
            <person name="Levis C."/>
            <person name="Mauceli E."/>
            <person name="Neuveglise C."/>
            <person name="Oeser B."/>
            <person name="Pearson M."/>
            <person name="Poulain J."/>
            <person name="Poussereau N."/>
            <person name="Quesneville H."/>
            <person name="Rascle C."/>
            <person name="Schumacher J."/>
            <person name="Segurens B."/>
            <person name="Sexton A."/>
            <person name="Silva E."/>
            <person name="Sirven C."/>
            <person name="Soanes D.M."/>
            <person name="Talbot N.J."/>
            <person name="Templeton M."/>
            <person name="Yandava C."/>
            <person name="Yarden O."/>
            <person name="Zeng Q."/>
            <person name="Rollins J.A."/>
            <person name="Lebrun M.H."/>
            <person name="Dickman M."/>
        </authorList>
    </citation>
    <scope>NUCLEOTIDE SEQUENCE [LARGE SCALE GENOMIC DNA]</scope>
    <source>
        <strain evidence="2">ATCC 18683 / 1980 / Ss-1</strain>
    </source>
</reference>
<gene>
    <name evidence="1" type="ORF">SS1G_13738</name>
</gene>
<proteinExistence type="predicted"/>
<sequence length="31" mass="3734">MKNVSWKIICIRDMIDRSKVVITLRWKKSKG</sequence>
<dbReference type="AlphaFoldDB" id="A7F808"/>
<accession>A7F808</accession>
<dbReference type="EMBL" id="CH476647">
    <property type="protein sequence ID" value="EDN98879.1"/>
    <property type="molecule type" value="Genomic_DNA"/>
</dbReference>
<dbReference type="Proteomes" id="UP000001312">
    <property type="component" value="Unassembled WGS sequence"/>
</dbReference>
<evidence type="ECO:0000313" key="2">
    <source>
        <dbReference type="Proteomes" id="UP000001312"/>
    </source>
</evidence>
<dbReference type="KEGG" id="ssl:SS1G_13738"/>
<protein>
    <submittedName>
        <fullName evidence="1">Uncharacterized protein</fullName>
    </submittedName>
</protein>
<dbReference type="RefSeq" id="XP_001585170.1">
    <property type="nucleotide sequence ID" value="XM_001585120.1"/>
</dbReference>
<dbReference type="InParanoid" id="A7F808"/>
<name>A7F808_SCLS1</name>
<dbReference type="GeneID" id="5481267"/>
<keyword evidence="2" id="KW-1185">Reference proteome</keyword>
<evidence type="ECO:0000313" key="1">
    <source>
        <dbReference type="EMBL" id="EDN98879.1"/>
    </source>
</evidence>
<organism evidence="1 2">
    <name type="scientific">Sclerotinia sclerotiorum (strain ATCC 18683 / 1980 / Ss-1)</name>
    <name type="common">White mold</name>
    <name type="synonym">Whetzelinia sclerotiorum</name>
    <dbReference type="NCBI Taxonomy" id="665079"/>
    <lineage>
        <taxon>Eukaryota</taxon>
        <taxon>Fungi</taxon>
        <taxon>Dikarya</taxon>
        <taxon>Ascomycota</taxon>
        <taxon>Pezizomycotina</taxon>
        <taxon>Leotiomycetes</taxon>
        <taxon>Helotiales</taxon>
        <taxon>Sclerotiniaceae</taxon>
        <taxon>Sclerotinia</taxon>
    </lineage>
</organism>